<evidence type="ECO:0000259" key="5">
    <source>
        <dbReference type="PROSITE" id="PS50075"/>
    </source>
</evidence>
<feature type="non-terminal residue" evidence="6">
    <location>
        <position position="196"/>
    </location>
</feature>
<accession>A0ABR5HPW0</accession>
<dbReference type="InterPro" id="IPR036736">
    <property type="entry name" value="ACP-like_sf"/>
</dbReference>
<keyword evidence="3" id="KW-0808">Transferase</keyword>
<dbReference type="Pfam" id="PF08659">
    <property type="entry name" value="KR"/>
    <property type="match status" value="1"/>
</dbReference>
<dbReference type="Gene3D" id="3.40.50.720">
    <property type="entry name" value="NAD(P)-binding Rossmann-like Domain"/>
    <property type="match status" value="1"/>
</dbReference>
<gene>
    <name evidence="6" type="ORF">ACH49_30640</name>
</gene>
<evidence type="ECO:0000256" key="4">
    <source>
        <dbReference type="ARBA" id="ARBA00023268"/>
    </source>
</evidence>
<dbReference type="PROSITE" id="PS50075">
    <property type="entry name" value="CARRIER"/>
    <property type="match status" value="1"/>
</dbReference>
<dbReference type="SMART" id="SM00823">
    <property type="entry name" value="PKS_PP"/>
    <property type="match status" value="1"/>
</dbReference>
<dbReference type="PANTHER" id="PTHR43775:SF51">
    <property type="entry name" value="INACTIVE PHENOLPHTHIOCEROL SYNTHESIS POLYKETIDE SYNTHASE TYPE I PKS1-RELATED"/>
    <property type="match status" value="1"/>
</dbReference>
<keyword evidence="4" id="KW-0511">Multifunctional enzyme</keyword>
<feature type="domain" description="Carrier" evidence="5">
    <location>
        <begin position="133"/>
        <end position="196"/>
    </location>
</feature>
<dbReference type="PANTHER" id="PTHR43775">
    <property type="entry name" value="FATTY ACID SYNTHASE"/>
    <property type="match status" value="1"/>
</dbReference>
<keyword evidence="7" id="KW-1185">Reference proteome</keyword>
<dbReference type="InterPro" id="IPR020806">
    <property type="entry name" value="PKS_PP-bd"/>
</dbReference>
<dbReference type="InterPro" id="IPR009081">
    <property type="entry name" value="PP-bd_ACP"/>
</dbReference>
<dbReference type="InterPro" id="IPR006162">
    <property type="entry name" value="Ppantetheine_attach_site"/>
</dbReference>
<evidence type="ECO:0000256" key="3">
    <source>
        <dbReference type="ARBA" id="ARBA00022679"/>
    </source>
</evidence>
<evidence type="ECO:0000313" key="7">
    <source>
        <dbReference type="Proteomes" id="UP000037274"/>
    </source>
</evidence>
<evidence type="ECO:0000313" key="6">
    <source>
        <dbReference type="EMBL" id="KMS65694.1"/>
    </source>
</evidence>
<name>A0ABR5HPW0_STRLW</name>
<dbReference type="EMBL" id="LFEH01000400">
    <property type="protein sequence ID" value="KMS65694.1"/>
    <property type="molecule type" value="Genomic_DNA"/>
</dbReference>
<keyword evidence="2" id="KW-0597">Phosphoprotein</keyword>
<keyword evidence="1" id="KW-0596">Phosphopantetheine</keyword>
<dbReference type="InterPro" id="IPR050091">
    <property type="entry name" value="PKS_NRPS_Biosynth_Enz"/>
</dbReference>
<sequence length="196" mass="20341">ANAYLDGLMAHRRAAGLPGLSLAWGLWEQTAGLTAHLSAVDQARMSRGGVLAMTPAEGLRLLDIGLHADQALLVPIKLDLKALHGQAAAGGEVPHLLRGLVRTGRRTARNAASGDGGGLTRRLAGLAPDEQENLLLTVVQNEAAAVLGFSGPELAQGTRGFGDIGFDSLTAVELRNRLSAATGVKLPATLIFDYPT</sequence>
<dbReference type="Proteomes" id="UP000037274">
    <property type="component" value="Unassembled WGS sequence"/>
</dbReference>
<organism evidence="6 7">
    <name type="scientific">Streptomyces leeuwenhoekii</name>
    <dbReference type="NCBI Taxonomy" id="1437453"/>
    <lineage>
        <taxon>Bacteria</taxon>
        <taxon>Bacillati</taxon>
        <taxon>Actinomycetota</taxon>
        <taxon>Actinomycetes</taxon>
        <taxon>Kitasatosporales</taxon>
        <taxon>Streptomycetaceae</taxon>
        <taxon>Streptomyces</taxon>
    </lineage>
</organism>
<evidence type="ECO:0000256" key="1">
    <source>
        <dbReference type="ARBA" id="ARBA00022450"/>
    </source>
</evidence>
<comment type="caution">
    <text evidence="6">The sequence shown here is derived from an EMBL/GenBank/DDBJ whole genome shotgun (WGS) entry which is preliminary data.</text>
</comment>
<evidence type="ECO:0000256" key="2">
    <source>
        <dbReference type="ARBA" id="ARBA00022553"/>
    </source>
</evidence>
<dbReference type="Gene3D" id="1.10.1200.10">
    <property type="entry name" value="ACP-like"/>
    <property type="match status" value="1"/>
</dbReference>
<dbReference type="RefSeq" id="WP_048574714.1">
    <property type="nucleotide sequence ID" value="NZ_LFEH01000400.1"/>
</dbReference>
<feature type="non-terminal residue" evidence="6">
    <location>
        <position position="1"/>
    </location>
</feature>
<dbReference type="InterPro" id="IPR013968">
    <property type="entry name" value="PKS_KR"/>
</dbReference>
<dbReference type="SUPFAM" id="SSF47336">
    <property type="entry name" value="ACP-like"/>
    <property type="match status" value="1"/>
</dbReference>
<dbReference type="Pfam" id="PF00550">
    <property type="entry name" value="PP-binding"/>
    <property type="match status" value="1"/>
</dbReference>
<protein>
    <recommendedName>
        <fullName evidence="5">Carrier domain-containing protein</fullName>
    </recommendedName>
</protein>
<dbReference type="PROSITE" id="PS00012">
    <property type="entry name" value="PHOSPHOPANTETHEINE"/>
    <property type="match status" value="1"/>
</dbReference>
<reference evidence="6 7" key="1">
    <citation type="submission" date="2015-06" db="EMBL/GenBank/DDBJ databases">
        <title>Draft genome sequence of Streptomyces leeuwenhoekii C58, which produces the novel lasso peptide, chaxapeptin.</title>
        <authorList>
            <person name="Yi Y."/>
            <person name="Hai D."/>
            <person name="Jaspars M."/>
            <person name="Sheng H."/>
            <person name="Rateb M.E."/>
            <person name="Bull A."/>
            <person name="Goodfellow M."/>
            <person name="Asenjo J.A."/>
            <person name="Ebel R."/>
        </authorList>
    </citation>
    <scope>NUCLEOTIDE SEQUENCE [LARGE SCALE GENOMIC DNA]</scope>
    <source>
        <strain evidence="6 7">C58</strain>
    </source>
</reference>
<proteinExistence type="predicted"/>